<dbReference type="InterPro" id="IPR006702">
    <property type="entry name" value="CASP_dom"/>
</dbReference>
<evidence type="ECO:0000256" key="6">
    <source>
        <dbReference type="ARBA" id="ARBA00022989"/>
    </source>
</evidence>
<dbReference type="AlphaFoldDB" id="A0AAV5FKR9"/>
<feature type="region of interest" description="Disordered" evidence="9">
    <location>
        <begin position="1"/>
        <end position="27"/>
    </location>
</feature>
<evidence type="ECO:0000256" key="1">
    <source>
        <dbReference type="ARBA" id="ARBA00004651"/>
    </source>
</evidence>
<comment type="subcellular location">
    <subcellularLocation>
        <location evidence="1 8">Cell membrane</location>
        <topology evidence="1 8">Multi-pass membrane protein</topology>
    </subcellularLocation>
</comment>
<name>A0AAV5FKR9_ELECO</name>
<evidence type="ECO:0000256" key="2">
    <source>
        <dbReference type="ARBA" id="ARBA00007651"/>
    </source>
</evidence>
<feature type="domain" description="Casparian strip membrane protein" evidence="10">
    <location>
        <begin position="48"/>
        <end position="193"/>
    </location>
</feature>
<comment type="caution">
    <text evidence="11">The sequence shown here is derived from an EMBL/GenBank/DDBJ whole genome shotgun (WGS) entry which is preliminary data.</text>
</comment>
<sequence length="215" mass="22802">MLTRTASWTSHSSMDLEHGSKKHSAAPTAATSTSTILQLRDRFIALQPIVLRASAILATTVAAAVMGLNTQSYTAVVAIIGTKPLMQTFTAKFSDTPAFVYFVTANAIAGAYNLVVLLMRRLILQRRTPSLVVHMLDMVIMVMLATGAATAASMAYLGKNGNLHTRWNPICDKFGSFCSRGGIALVSSFIGVALMLALNLLSAAANASRPNVVGQ</sequence>
<feature type="compositionally biased region" description="Polar residues" evidence="9">
    <location>
        <begin position="1"/>
        <end position="13"/>
    </location>
</feature>
<evidence type="ECO:0000256" key="4">
    <source>
        <dbReference type="ARBA" id="ARBA00022475"/>
    </source>
</evidence>
<dbReference type="PANTHER" id="PTHR36488:SF8">
    <property type="entry name" value="CASP-LIKE PROTEIN 1U1"/>
    <property type="match status" value="1"/>
</dbReference>
<reference evidence="11" key="2">
    <citation type="submission" date="2021-12" db="EMBL/GenBank/DDBJ databases">
        <title>Resequencing data analysis of finger millet.</title>
        <authorList>
            <person name="Hatakeyama M."/>
            <person name="Aluri S."/>
            <person name="Balachadran M.T."/>
            <person name="Sivarajan S.R."/>
            <person name="Poveda L."/>
            <person name="Shimizu-Inatsugi R."/>
            <person name="Schlapbach R."/>
            <person name="Sreeman S.M."/>
            <person name="Shimizu K.K."/>
        </authorList>
    </citation>
    <scope>NUCLEOTIDE SEQUENCE</scope>
</reference>
<evidence type="ECO:0000256" key="9">
    <source>
        <dbReference type="SAM" id="MobiDB-lite"/>
    </source>
</evidence>
<keyword evidence="6 8" id="KW-1133">Transmembrane helix</keyword>
<dbReference type="PANTHER" id="PTHR36488">
    <property type="entry name" value="CASP-LIKE PROTEIN 1U1"/>
    <property type="match status" value="1"/>
</dbReference>
<protein>
    <recommendedName>
        <fullName evidence="8">CASP-like protein</fullName>
    </recommendedName>
</protein>
<keyword evidence="4 8" id="KW-1003">Cell membrane</keyword>
<evidence type="ECO:0000256" key="8">
    <source>
        <dbReference type="RuleBase" id="RU361233"/>
    </source>
</evidence>
<dbReference type="NCBIfam" id="TIGR01569">
    <property type="entry name" value="A_tha_TIGR01569"/>
    <property type="match status" value="1"/>
</dbReference>
<evidence type="ECO:0000256" key="3">
    <source>
        <dbReference type="ARBA" id="ARBA00011489"/>
    </source>
</evidence>
<organism evidence="11 12">
    <name type="scientific">Eleusine coracana subsp. coracana</name>
    <dbReference type="NCBI Taxonomy" id="191504"/>
    <lineage>
        <taxon>Eukaryota</taxon>
        <taxon>Viridiplantae</taxon>
        <taxon>Streptophyta</taxon>
        <taxon>Embryophyta</taxon>
        <taxon>Tracheophyta</taxon>
        <taxon>Spermatophyta</taxon>
        <taxon>Magnoliopsida</taxon>
        <taxon>Liliopsida</taxon>
        <taxon>Poales</taxon>
        <taxon>Poaceae</taxon>
        <taxon>PACMAD clade</taxon>
        <taxon>Chloridoideae</taxon>
        <taxon>Cynodonteae</taxon>
        <taxon>Eleusininae</taxon>
        <taxon>Eleusine</taxon>
    </lineage>
</organism>
<keyword evidence="5 8" id="KW-0812">Transmembrane</keyword>
<keyword evidence="12" id="KW-1185">Reference proteome</keyword>
<proteinExistence type="inferred from homology"/>
<reference evidence="11" key="1">
    <citation type="journal article" date="2018" name="DNA Res.">
        <title>Multiple hybrid de novo genome assembly of finger millet, an orphan allotetraploid crop.</title>
        <authorList>
            <person name="Hatakeyama M."/>
            <person name="Aluri S."/>
            <person name="Balachadran M.T."/>
            <person name="Sivarajan S.R."/>
            <person name="Patrignani A."/>
            <person name="Gruter S."/>
            <person name="Poveda L."/>
            <person name="Shimizu-Inatsugi R."/>
            <person name="Baeten J."/>
            <person name="Francoijs K.J."/>
            <person name="Nataraja K.N."/>
            <person name="Reddy Y.A.N."/>
            <person name="Phadnis S."/>
            <person name="Ravikumar R.L."/>
            <person name="Schlapbach R."/>
            <person name="Sreeman S.M."/>
            <person name="Shimizu K.K."/>
        </authorList>
    </citation>
    <scope>NUCLEOTIDE SEQUENCE</scope>
</reference>
<feature type="transmembrane region" description="Helical" evidence="8">
    <location>
        <begin position="98"/>
        <end position="119"/>
    </location>
</feature>
<feature type="transmembrane region" description="Helical" evidence="8">
    <location>
        <begin position="49"/>
        <end position="68"/>
    </location>
</feature>
<dbReference type="InterPro" id="IPR006459">
    <property type="entry name" value="CASP/CASPL"/>
</dbReference>
<evidence type="ECO:0000256" key="5">
    <source>
        <dbReference type="ARBA" id="ARBA00022692"/>
    </source>
</evidence>
<feature type="transmembrane region" description="Helical" evidence="8">
    <location>
        <begin position="131"/>
        <end position="157"/>
    </location>
</feature>
<evidence type="ECO:0000313" key="12">
    <source>
        <dbReference type="Proteomes" id="UP001054889"/>
    </source>
</evidence>
<comment type="similarity">
    <text evidence="2 8">Belongs to the Casparian strip membrane proteins (CASP) family.</text>
</comment>
<evidence type="ECO:0000313" key="11">
    <source>
        <dbReference type="EMBL" id="GJN35478.1"/>
    </source>
</evidence>
<accession>A0AAV5FKR9</accession>
<evidence type="ECO:0000256" key="7">
    <source>
        <dbReference type="ARBA" id="ARBA00023136"/>
    </source>
</evidence>
<dbReference type="Pfam" id="PF04535">
    <property type="entry name" value="CASP_dom"/>
    <property type="match status" value="1"/>
</dbReference>
<dbReference type="EMBL" id="BQKI01000088">
    <property type="protein sequence ID" value="GJN35478.1"/>
    <property type="molecule type" value="Genomic_DNA"/>
</dbReference>
<dbReference type="InterPro" id="IPR044173">
    <property type="entry name" value="CASPL"/>
</dbReference>
<evidence type="ECO:0000259" key="10">
    <source>
        <dbReference type="Pfam" id="PF04535"/>
    </source>
</evidence>
<dbReference type="GO" id="GO:0005886">
    <property type="term" value="C:plasma membrane"/>
    <property type="evidence" value="ECO:0007669"/>
    <property type="project" value="UniProtKB-SubCell"/>
</dbReference>
<dbReference type="Proteomes" id="UP001054889">
    <property type="component" value="Unassembled WGS sequence"/>
</dbReference>
<keyword evidence="7 8" id="KW-0472">Membrane</keyword>
<comment type="subunit">
    <text evidence="3 8">Homodimer and heterodimers.</text>
</comment>
<feature type="transmembrane region" description="Helical" evidence="8">
    <location>
        <begin position="182"/>
        <end position="201"/>
    </location>
</feature>
<gene>
    <name evidence="11" type="primary">gb24260</name>
    <name evidence="11" type="ORF">PR202_gb24260</name>
</gene>